<dbReference type="PANTHER" id="PTHR11161">
    <property type="entry name" value="O-ACYLTRANSFERASE"/>
    <property type="match status" value="1"/>
</dbReference>
<dbReference type="PANTHER" id="PTHR11161:SF0">
    <property type="entry name" value="O-ACYLTRANSFERASE LIKE PROTEIN"/>
    <property type="match status" value="1"/>
</dbReference>
<name>A0A9J6EVI1_RHIMP</name>
<feature type="transmembrane region" description="Helical" evidence="1">
    <location>
        <begin position="473"/>
        <end position="494"/>
    </location>
</feature>
<accession>A0A9J6EVI1</accession>
<keyword evidence="1" id="KW-0812">Transmembrane</keyword>
<reference evidence="3" key="1">
    <citation type="journal article" date="2020" name="Cell">
        <title>Large-Scale Comparative Analyses of Tick Genomes Elucidate Their Genetic Diversity and Vector Capacities.</title>
        <authorList>
            <consortium name="Tick Genome and Microbiome Consortium (TIGMIC)"/>
            <person name="Jia N."/>
            <person name="Wang J."/>
            <person name="Shi W."/>
            <person name="Du L."/>
            <person name="Sun Y."/>
            <person name="Zhan W."/>
            <person name="Jiang J.F."/>
            <person name="Wang Q."/>
            <person name="Zhang B."/>
            <person name="Ji P."/>
            <person name="Bell-Sakyi L."/>
            <person name="Cui X.M."/>
            <person name="Yuan T.T."/>
            <person name="Jiang B.G."/>
            <person name="Yang W.F."/>
            <person name="Lam T.T."/>
            <person name="Chang Q.C."/>
            <person name="Ding S.J."/>
            <person name="Wang X.J."/>
            <person name="Zhu J.G."/>
            <person name="Ruan X.D."/>
            <person name="Zhao L."/>
            <person name="Wei J.T."/>
            <person name="Ye R.Z."/>
            <person name="Que T.C."/>
            <person name="Du C.H."/>
            <person name="Zhou Y.H."/>
            <person name="Cheng J.X."/>
            <person name="Dai P.F."/>
            <person name="Guo W.B."/>
            <person name="Han X.H."/>
            <person name="Huang E.J."/>
            <person name="Li L.F."/>
            <person name="Wei W."/>
            <person name="Gao Y.C."/>
            <person name="Liu J.Z."/>
            <person name="Shao H.Z."/>
            <person name="Wang X."/>
            <person name="Wang C.C."/>
            <person name="Yang T.C."/>
            <person name="Huo Q.B."/>
            <person name="Li W."/>
            <person name="Chen H.Y."/>
            <person name="Chen S.E."/>
            <person name="Zhou L.G."/>
            <person name="Ni X.B."/>
            <person name="Tian J.H."/>
            <person name="Sheng Y."/>
            <person name="Liu T."/>
            <person name="Pan Y.S."/>
            <person name="Xia L.Y."/>
            <person name="Li J."/>
            <person name="Zhao F."/>
            <person name="Cao W.C."/>
        </authorList>
    </citation>
    <scope>NUCLEOTIDE SEQUENCE</scope>
    <source>
        <strain evidence="3">Rmic-2018</strain>
    </source>
</reference>
<gene>
    <name evidence="3" type="ORF">HPB51_001811</name>
</gene>
<sequence>MPNSLVSKLLAAEVRPECNKALLRTVRALQSLEPWVLRLIDATGKYPTGFLEASHVDMGAFDQCLETFVRDRSGTVVSRGQYCNLHVYAKNQFITSITASFFQLVYFTKHGSSAEDPLARLALCYIDECNQRDLQALVNAVSVPFFRFEVSNCVTAEPRPWNNTQIAIAIFAGVLLLVIIVSTLADHFAQQQSEWRKNHGLAFQVVQAFSAKSNTELLLYVPSKEQAEQHSLLFLHGIRCLATVHIVAGHLNVMITDSLTRVLSLFAGSTKWQNMLIPAAFNSVDTFFFLRRASILNHRISKNNLCYTEVLRNMRRLTLRLAMRCRMCVPLFFVIMWFYLLPRFVDGPDTEAFFQRFNGELSKHWWMFLVQIRNFYEFDLQDILVYPWYLSADFQLFLVSLLTLLTFRRLCHCYMDDGKIGSTTIPHYAFPRFTPLHRSFTVTSTPAFPIAPTTPLSIAGQLWILSDGKRDHVAPATVGLGVLVWCFVLSYFAFIACEAPTAVLDRLAFGLLTGRASNSIEKHQEQPDGEHSKTVNGR</sequence>
<reference evidence="3" key="2">
    <citation type="submission" date="2021-09" db="EMBL/GenBank/DDBJ databases">
        <authorList>
            <person name="Jia N."/>
            <person name="Wang J."/>
            <person name="Shi W."/>
            <person name="Du L."/>
            <person name="Sun Y."/>
            <person name="Zhan W."/>
            <person name="Jiang J."/>
            <person name="Wang Q."/>
            <person name="Zhang B."/>
            <person name="Ji P."/>
            <person name="Sakyi L.B."/>
            <person name="Cui X."/>
            <person name="Yuan T."/>
            <person name="Jiang B."/>
            <person name="Yang W."/>
            <person name="Lam T.T.-Y."/>
            <person name="Chang Q."/>
            <person name="Ding S."/>
            <person name="Wang X."/>
            <person name="Zhu J."/>
            <person name="Ruan X."/>
            <person name="Zhao L."/>
            <person name="Wei J."/>
            <person name="Que T."/>
            <person name="Du C."/>
            <person name="Cheng J."/>
            <person name="Dai P."/>
            <person name="Han X."/>
            <person name="Huang E."/>
            <person name="Gao Y."/>
            <person name="Liu J."/>
            <person name="Shao H."/>
            <person name="Ye R."/>
            <person name="Li L."/>
            <person name="Wei W."/>
            <person name="Wang X."/>
            <person name="Wang C."/>
            <person name="Huo Q."/>
            <person name="Li W."/>
            <person name="Guo W."/>
            <person name="Chen H."/>
            <person name="Chen S."/>
            <person name="Zhou L."/>
            <person name="Zhou L."/>
            <person name="Ni X."/>
            <person name="Tian J."/>
            <person name="Zhou Y."/>
            <person name="Sheng Y."/>
            <person name="Liu T."/>
            <person name="Pan Y."/>
            <person name="Xia L."/>
            <person name="Li J."/>
            <person name="Zhao F."/>
            <person name="Cao W."/>
        </authorList>
    </citation>
    <scope>NUCLEOTIDE SEQUENCE</scope>
    <source>
        <strain evidence="3">Rmic-2018</strain>
        <tissue evidence="3">Larvae</tissue>
    </source>
</reference>
<feature type="transmembrane region" description="Helical" evidence="1">
    <location>
        <begin position="321"/>
        <end position="340"/>
    </location>
</feature>
<keyword evidence="1" id="KW-1133">Transmembrane helix</keyword>
<evidence type="ECO:0000259" key="2">
    <source>
        <dbReference type="SMART" id="SM00703"/>
    </source>
</evidence>
<feature type="transmembrane region" description="Helical" evidence="1">
    <location>
        <begin position="386"/>
        <end position="407"/>
    </location>
</feature>
<evidence type="ECO:0000313" key="3">
    <source>
        <dbReference type="EMBL" id="KAH8038547.1"/>
    </source>
</evidence>
<organism evidence="3 4">
    <name type="scientific">Rhipicephalus microplus</name>
    <name type="common">Cattle tick</name>
    <name type="synonym">Boophilus microplus</name>
    <dbReference type="NCBI Taxonomy" id="6941"/>
    <lineage>
        <taxon>Eukaryota</taxon>
        <taxon>Metazoa</taxon>
        <taxon>Ecdysozoa</taxon>
        <taxon>Arthropoda</taxon>
        <taxon>Chelicerata</taxon>
        <taxon>Arachnida</taxon>
        <taxon>Acari</taxon>
        <taxon>Parasitiformes</taxon>
        <taxon>Ixodida</taxon>
        <taxon>Ixodoidea</taxon>
        <taxon>Ixodidae</taxon>
        <taxon>Rhipicephalinae</taxon>
        <taxon>Rhipicephalus</taxon>
        <taxon>Boophilus</taxon>
    </lineage>
</organism>
<dbReference type="AlphaFoldDB" id="A0A9J6EVI1"/>
<dbReference type="Pfam" id="PF20146">
    <property type="entry name" value="NRF"/>
    <property type="match status" value="1"/>
</dbReference>
<dbReference type="VEuPathDB" id="VectorBase:LOC119159994"/>
<dbReference type="InterPro" id="IPR052728">
    <property type="entry name" value="O2_lipid_transport_reg"/>
</dbReference>
<dbReference type="EMBL" id="JABSTU010000001">
    <property type="protein sequence ID" value="KAH8038547.1"/>
    <property type="molecule type" value="Genomic_DNA"/>
</dbReference>
<dbReference type="InterPro" id="IPR006621">
    <property type="entry name" value="Nose-resist-to-fluoxetine_N"/>
</dbReference>
<keyword evidence="1" id="KW-0472">Membrane</keyword>
<dbReference type="SMART" id="SM00703">
    <property type="entry name" value="NRF"/>
    <property type="match status" value="1"/>
</dbReference>
<evidence type="ECO:0000256" key="1">
    <source>
        <dbReference type="SAM" id="Phobius"/>
    </source>
</evidence>
<proteinExistence type="predicted"/>
<dbReference type="VEuPathDB" id="VectorBase:LOC119160043"/>
<feature type="transmembrane region" description="Helical" evidence="1">
    <location>
        <begin position="166"/>
        <end position="189"/>
    </location>
</feature>
<evidence type="ECO:0000313" key="4">
    <source>
        <dbReference type="Proteomes" id="UP000821866"/>
    </source>
</evidence>
<feature type="domain" description="Nose resistant-to-fluoxetine protein N-terminal" evidence="2">
    <location>
        <begin position="15"/>
        <end position="155"/>
    </location>
</feature>
<dbReference type="Proteomes" id="UP000821866">
    <property type="component" value="Chromosome 1"/>
</dbReference>
<protein>
    <recommendedName>
        <fullName evidence="2">Nose resistant-to-fluoxetine protein N-terminal domain-containing protein</fullName>
    </recommendedName>
</protein>
<comment type="caution">
    <text evidence="3">The sequence shown here is derived from an EMBL/GenBank/DDBJ whole genome shotgun (WGS) entry which is preliminary data.</text>
</comment>
<keyword evidence="4" id="KW-1185">Reference proteome</keyword>